<evidence type="ECO:0000256" key="1">
    <source>
        <dbReference type="SAM" id="Phobius"/>
    </source>
</evidence>
<evidence type="ECO:0000313" key="3">
    <source>
        <dbReference type="EMBL" id="QIZ69534.1"/>
    </source>
</evidence>
<sequence length="169" mass="19844">MSQKDSRRPRLKIGRSRLENWLEVVAIASLILAIVFPMTVWNELPEEIPVDFSLNGQPSLWGSKLSIWLYPVCAAIGYLVMTVARFYPHTFHYSVRITPENARRQYQNALYWLSWTKVSFILTFGFVEWQTVRIAFGERDRLDWKGIVVLLAIFLGVNFVYRDRRDRDG</sequence>
<keyword evidence="4" id="KW-1185">Reference proteome</keyword>
<dbReference type="Proteomes" id="UP000500857">
    <property type="component" value="Chromosome"/>
</dbReference>
<feature type="transmembrane region" description="Helical" evidence="1">
    <location>
        <begin position="144"/>
        <end position="161"/>
    </location>
</feature>
<dbReference type="Pfam" id="PF07853">
    <property type="entry name" value="DUF1648"/>
    <property type="match status" value="1"/>
</dbReference>
<evidence type="ECO:0000313" key="4">
    <source>
        <dbReference type="Proteomes" id="UP000500857"/>
    </source>
</evidence>
<keyword evidence="1" id="KW-0812">Transmembrane</keyword>
<dbReference type="KEGG" id="oxy:HCG48_02170"/>
<proteinExistence type="predicted"/>
<dbReference type="AlphaFoldDB" id="A0A6H1TSF9"/>
<organism evidence="3 4">
    <name type="scientific">Oxynema aestuarii AP17</name>
    <dbReference type="NCBI Taxonomy" id="2064643"/>
    <lineage>
        <taxon>Bacteria</taxon>
        <taxon>Bacillati</taxon>
        <taxon>Cyanobacteriota</taxon>
        <taxon>Cyanophyceae</taxon>
        <taxon>Oscillatoriophycideae</taxon>
        <taxon>Oscillatoriales</taxon>
        <taxon>Oscillatoriaceae</taxon>
        <taxon>Oxynema</taxon>
        <taxon>Oxynema aestuarii</taxon>
    </lineage>
</organism>
<feature type="transmembrane region" description="Helical" evidence="1">
    <location>
        <begin position="21"/>
        <end position="41"/>
    </location>
</feature>
<accession>A0A6H1TSF9</accession>
<dbReference type="RefSeq" id="WP_168567691.1">
    <property type="nucleotide sequence ID" value="NZ_CP051167.1"/>
</dbReference>
<keyword evidence="1" id="KW-0472">Membrane</keyword>
<evidence type="ECO:0000259" key="2">
    <source>
        <dbReference type="Pfam" id="PF07853"/>
    </source>
</evidence>
<name>A0A6H1TSF9_9CYAN</name>
<feature type="domain" description="DUF1648" evidence="2">
    <location>
        <begin position="30"/>
        <end position="72"/>
    </location>
</feature>
<dbReference type="InterPro" id="IPR012867">
    <property type="entry name" value="DUF1648"/>
</dbReference>
<gene>
    <name evidence="3" type="ORF">HCG48_02170</name>
</gene>
<protein>
    <submittedName>
        <fullName evidence="3">DUF1648 domain-containing protein</fullName>
    </submittedName>
</protein>
<dbReference type="EMBL" id="CP051167">
    <property type="protein sequence ID" value="QIZ69534.1"/>
    <property type="molecule type" value="Genomic_DNA"/>
</dbReference>
<feature type="transmembrane region" description="Helical" evidence="1">
    <location>
        <begin position="109"/>
        <end position="132"/>
    </location>
</feature>
<feature type="transmembrane region" description="Helical" evidence="1">
    <location>
        <begin position="67"/>
        <end position="88"/>
    </location>
</feature>
<reference evidence="3 4" key="1">
    <citation type="submission" date="2020-04" db="EMBL/GenBank/DDBJ databases">
        <authorList>
            <person name="Basu S."/>
            <person name="Maruthanayagam V."/>
            <person name="Chakraborty S."/>
            <person name="Pramanik A."/>
            <person name="Mukherjee J."/>
            <person name="Brink B."/>
        </authorList>
    </citation>
    <scope>NUCLEOTIDE SEQUENCE [LARGE SCALE GENOMIC DNA]</scope>
    <source>
        <strain evidence="3 4">AP17</strain>
    </source>
</reference>
<keyword evidence="1" id="KW-1133">Transmembrane helix</keyword>